<evidence type="ECO:0000256" key="12">
    <source>
        <dbReference type="SAM" id="Coils"/>
    </source>
</evidence>
<dbReference type="InterPro" id="IPR013805">
    <property type="entry name" value="GrpE_CC"/>
</dbReference>
<evidence type="ECO:0000256" key="5">
    <source>
        <dbReference type="ARBA" id="ARBA00023016"/>
    </source>
</evidence>
<dbReference type="RefSeq" id="WP_008541374.1">
    <property type="nucleotide sequence ID" value="NZ_JH604912.1"/>
</dbReference>
<protein>
    <recommendedName>
        <fullName evidence="8 10">Protein GrpE</fullName>
    </recommendedName>
    <alternativeName>
        <fullName evidence="9 10">HSP-70 cofactor</fullName>
    </alternativeName>
</protein>
<dbReference type="AlphaFoldDB" id="H3KDB0"/>
<evidence type="ECO:0000256" key="11">
    <source>
        <dbReference type="RuleBase" id="RU004478"/>
    </source>
</evidence>
<dbReference type="PATRIC" id="fig|762967.3.peg.576"/>
<dbReference type="GO" id="GO:0005829">
    <property type="term" value="C:cytosol"/>
    <property type="evidence" value="ECO:0007669"/>
    <property type="project" value="TreeGrafter"/>
</dbReference>
<dbReference type="EMBL" id="AFBQ01000097">
    <property type="protein sequence ID" value="EHY31899.1"/>
    <property type="molecule type" value="Genomic_DNA"/>
</dbReference>
<evidence type="ECO:0000256" key="4">
    <source>
        <dbReference type="ARBA" id="ARBA00022490"/>
    </source>
</evidence>
<comment type="function">
    <text evidence="7 10">Participates actively in the response to hyperosmotic and heat shock by preventing the aggregation of stress-denatured proteins, in association with DnaK and GrpE. It is the nucleotide exchange factor for DnaK and may function as a thermosensor. Unfolded proteins bind initially to DnaJ; upon interaction with the DnaJ-bound protein, DnaK hydrolyzes its bound ATP, resulting in the formation of a stable complex. GrpE releases ADP from DnaK; ATP binding to DnaK triggers the release of the substrate protein, thus completing the reaction cycle. Several rounds of ATP-dependent interactions between DnaJ, DnaK and GrpE are required for fully efficient folding.</text>
</comment>
<dbReference type="SUPFAM" id="SSF51064">
    <property type="entry name" value="Head domain of nucleotide exchange factor GrpE"/>
    <property type="match status" value="1"/>
</dbReference>
<dbReference type="Gene3D" id="2.30.22.10">
    <property type="entry name" value="Head domain of nucleotide exchange factor GrpE"/>
    <property type="match status" value="1"/>
</dbReference>
<evidence type="ECO:0000256" key="1">
    <source>
        <dbReference type="ARBA" id="ARBA00004496"/>
    </source>
</evidence>
<dbReference type="GO" id="GO:0006457">
    <property type="term" value="P:protein folding"/>
    <property type="evidence" value="ECO:0007669"/>
    <property type="project" value="InterPro"/>
</dbReference>
<evidence type="ECO:0000313" key="13">
    <source>
        <dbReference type="EMBL" id="EHY31899.1"/>
    </source>
</evidence>
<evidence type="ECO:0000256" key="10">
    <source>
        <dbReference type="HAMAP-Rule" id="MF_01151"/>
    </source>
</evidence>
<accession>H3KDB0</accession>
<dbReference type="HOGENOM" id="CLU_057217_6_1_4"/>
<evidence type="ECO:0000256" key="9">
    <source>
        <dbReference type="ARBA" id="ARBA00076414"/>
    </source>
</evidence>
<feature type="coiled-coil region" evidence="12">
    <location>
        <begin position="65"/>
        <end position="92"/>
    </location>
</feature>
<evidence type="ECO:0000256" key="7">
    <source>
        <dbReference type="ARBA" id="ARBA00053401"/>
    </source>
</evidence>
<dbReference type="GO" id="GO:0042803">
    <property type="term" value="F:protein homodimerization activity"/>
    <property type="evidence" value="ECO:0007669"/>
    <property type="project" value="InterPro"/>
</dbReference>
<dbReference type="HAMAP" id="MF_01151">
    <property type="entry name" value="GrpE"/>
    <property type="match status" value="1"/>
</dbReference>
<comment type="subunit">
    <text evidence="3 10">Homodimer.</text>
</comment>
<gene>
    <name evidence="10" type="primary">grpE</name>
    <name evidence="13" type="ORF">HMPREF9440_00719</name>
</gene>
<dbReference type="FunFam" id="2.30.22.10:FF:000001">
    <property type="entry name" value="Protein GrpE"/>
    <property type="match status" value="1"/>
</dbReference>
<keyword evidence="5 10" id="KW-0346">Stress response</keyword>
<dbReference type="STRING" id="762967.HMPREF9440_00719"/>
<dbReference type="Gene3D" id="3.90.20.20">
    <property type="match status" value="1"/>
</dbReference>
<reference evidence="13 14" key="1">
    <citation type="submission" date="2011-11" db="EMBL/GenBank/DDBJ databases">
        <authorList>
            <person name="Weinstock G."/>
            <person name="Sodergren E."/>
            <person name="Clifton S."/>
            <person name="Fulton L."/>
            <person name="Fulton B."/>
            <person name="Courtney L."/>
            <person name="Fronick C."/>
            <person name="Harrison M."/>
            <person name="Strong C."/>
            <person name="Farmer C."/>
            <person name="Delahaunty K."/>
            <person name="Markovic C."/>
            <person name="Hall O."/>
            <person name="Minx P."/>
            <person name="Tomlinson C."/>
            <person name="Mitreva M."/>
            <person name="Hou S."/>
            <person name="Chen J."/>
            <person name="Wollam A."/>
            <person name="Pepin K.H."/>
            <person name="Johnson M."/>
            <person name="Bhonagiri V."/>
            <person name="Zhang X."/>
            <person name="Suruliraj S."/>
            <person name="Warren W."/>
            <person name="Chinwalla A."/>
            <person name="Mardis E.R."/>
            <person name="Wilson R.K."/>
        </authorList>
    </citation>
    <scope>NUCLEOTIDE SEQUENCE [LARGE SCALE GENOMIC DNA]</scope>
    <source>
        <strain evidence="13 14">YIT 11816</strain>
    </source>
</reference>
<sequence>MTQNQEEKEVKSCCQGEENACGEGCTCGAEGEHAAEGQAEAATPDTVETLQTALKLAEAKVIEHYDLYVRAMAELENTRRRASEEVQKAHKFGIEKFAENLLPVVDSLEKALEVTKDDQDNPMREGMLATYRQLVHALDVSGMKPIDPKGEAFDPHKHQAIAMVPAPEGVAAGNVVEVFQRGWLISERVLRPAMVSVAQG</sequence>
<dbReference type="SUPFAM" id="SSF58014">
    <property type="entry name" value="Coiled-coil domain of nucleotide exchange factor GrpE"/>
    <property type="match status" value="1"/>
</dbReference>
<evidence type="ECO:0000256" key="2">
    <source>
        <dbReference type="ARBA" id="ARBA00009054"/>
    </source>
</evidence>
<dbReference type="PANTHER" id="PTHR21237:SF23">
    <property type="entry name" value="GRPE PROTEIN HOMOLOG, MITOCHONDRIAL"/>
    <property type="match status" value="1"/>
</dbReference>
<proteinExistence type="inferred from homology"/>
<dbReference type="NCBIfam" id="NF010737">
    <property type="entry name" value="PRK14139.1"/>
    <property type="match status" value="1"/>
</dbReference>
<keyword evidence="12" id="KW-0175">Coiled coil</keyword>
<dbReference type="GO" id="GO:0051082">
    <property type="term" value="F:unfolded protein binding"/>
    <property type="evidence" value="ECO:0007669"/>
    <property type="project" value="TreeGrafter"/>
</dbReference>
<dbReference type="NCBIfam" id="NF010748">
    <property type="entry name" value="PRK14150.1"/>
    <property type="match status" value="1"/>
</dbReference>
<comment type="subcellular location">
    <subcellularLocation>
        <location evidence="1 10">Cytoplasm</location>
    </subcellularLocation>
</comment>
<dbReference type="GO" id="GO:0051087">
    <property type="term" value="F:protein-folding chaperone binding"/>
    <property type="evidence" value="ECO:0007669"/>
    <property type="project" value="InterPro"/>
</dbReference>
<dbReference type="CDD" id="cd00446">
    <property type="entry name" value="GrpE"/>
    <property type="match status" value="1"/>
</dbReference>
<dbReference type="GO" id="GO:0000774">
    <property type="term" value="F:adenyl-nucleotide exchange factor activity"/>
    <property type="evidence" value="ECO:0007669"/>
    <property type="project" value="InterPro"/>
</dbReference>
<dbReference type="InterPro" id="IPR000740">
    <property type="entry name" value="GrpE"/>
</dbReference>
<name>H3KDB0_9BURK</name>
<evidence type="ECO:0000313" key="14">
    <source>
        <dbReference type="Proteomes" id="UP000004956"/>
    </source>
</evidence>
<dbReference type="Pfam" id="PF01025">
    <property type="entry name" value="GrpE"/>
    <property type="match status" value="1"/>
</dbReference>
<dbReference type="NCBIfam" id="NF010738">
    <property type="entry name" value="PRK14140.1"/>
    <property type="match status" value="1"/>
</dbReference>
<dbReference type="OrthoDB" id="9789811at2"/>
<keyword evidence="6 10" id="KW-0143">Chaperone</keyword>
<dbReference type="InterPro" id="IPR009012">
    <property type="entry name" value="GrpE_head"/>
</dbReference>
<evidence type="ECO:0000256" key="6">
    <source>
        <dbReference type="ARBA" id="ARBA00023186"/>
    </source>
</evidence>
<dbReference type="PRINTS" id="PR00773">
    <property type="entry name" value="GRPEPROTEIN"/>
</dbReference>
<keyword evidence="14" id="KW-1185">Reference proteome</keyword>
<evidence type="ECO:0000256" key="8">
    <source>
        <dbReference type="ARBA" id="ARBA00072274"/>
    </source>
</evidence>
<organism evidence="13 14">
    <name type="scientific">Sutterella parvirubra YIT 11816</name>
    <dbReference type="NCBI Taxonomy" id="762967"/>
    <lineage>
        <taxon>Bacteria</taxon>
        <taxon>Pseudomonadati</taxon>
        <taxon>Pseudomonadota</taxon>
        <taxon>Betaproteobacteria</taxon>
        <taxon>Burkholderiales</taxon>
        <taxon>Sutterellaceae</taxon>
        <taxon>Sutterella</taxon>
    </lineage>
</organism>
<comment type="caution">
    <text evidence="13">The sequence shown here is derived from an EMBL/GenBank/DDBJ whole genome shotgun (WGS) entry which is preliminary data.</text>
</comment>
<dbReference type="PANTHER" id="PTHR21237">
    <property type="entry name" value="GRPE PROTEIN"/>
    <property type="match status" value="1"/>
</dbReference>
<evidence type="ECO:0000256" key="3">
    <source>
        <dbReference type="ARBA" id="ARBA00011738"/>
    </source>
</evidence>
<keyword evidence="4 10" id="KW-0963">Cytoplasm</keyword>
<dbReference type="Proteomes" id="UP000004956">
    <property type="component" value="Unassembled WGS sequence"/>
</dbReference>
<comment type="similarity">
    <text evidence="2 10 11">Belongs to the GrpE family.</text>
</comment>